<dbReference type="Proteomes" id="UP001595075">
    <property type="component" value="Unassembled WGS sequence"/>
</dbReference>
<sequence length="118" mass="13219">MYIKKAITLIAASATLLLGAPIEEMPRIIARDSVNMRLCINPNWDSCTTFNFVALGVCQSLPSNLNDRISSLDHSQPHSCRFWQHTGCAGDWIGGNQDEYQNLKNQGFDNKISSWRCS</sequence>
<organism evidence="2 3">
    <name type="scientific">Oculimacula yallundae</name>
    <dbReference type="NCBI Taxonomy" id="86028"/>
    <lineage>
        <taxon>Eukaryota</taxon>
        <taxon>Fungi</taxon>
        <taxon>Dikarya</taxon>
        <taxon>Ascomycota</taxon>
        <taxon>Pezizomycotina</taxon>
        <taxon>Leotiomycetes</taxon>
        <taxon>Helotiales</taxon>
        <taxon>Ploettnerulaceae</taxon>
        <taxon>Oculimacula</taxon>
    </lineage>
</organism>
<gene>
    <name evidence="2" type="ORF">VTL71DRAFT_13183</name>
</gene>
<keyword evidence="3" id="KW-1185">Reference proteome</keyword>
<comment type="caution">
    <text evidence="2">The sequence shown here is derived from an EMBL/GenBank/DDBJ whole genome shotgun (WGS) entry which is preliminary data.</text>
</comment>
<protein>
    <submittedName>
        <fullName evidence="2">Uncharacterized protein</fullName>
    </submittedName>
</protein>
<dbReference type="Gene3D" id="2.60.20.10">
    <property type="entry name" value="Crystallins"/>
    <property type="match status" value="1"/>
</dbReference>
<name>A0ABR4CKX3_9HELO</name>
<feature type="signal peptide" evidence="1">
    <location>
        <begin position="1"/>
        <end position="19"/>
    </location>
</feature>
<evidence type="ECO:0000256" key="1">
    <source>
        <dbReference type="SAM" id="SignalP"/>
    </source>
</evidence>
<evidence type="ECO:0000313" key="3">
    <source>
        <dbReference type="Proteomes" id="UP001595075"/>
    </source>
</evidence>
<evidence type="ECO:0000313" key="2">
    <source>
        <dbReference type="EMBL" id="KAL2070157.1"/>
    </source>
</evidence>
<reference evidence="2 3" key="1">
    <citation type="journal article" date="2024" name="Commun. Biol.">
        <title>Comparative genomic analysis of thermophilic fungi reveals convergent evolutionary adaptations and gene losses.</title>
        <authorList>
            <person name="Steindorff A.S."/>
            <person name="Aguilar-Pontes M.V."/>
            <person name="Robinson A.J."/>
            <person name="Andreopoulos B."/>
            <person name="LaButti K."/>
            <person name="Kuo A."/>
            <person name="Mondo S."/>
            <person name="Riley R."/>
            <person name="Otillar R."/>
            <person name="Haridas S."/>
            <person name="Lipzen A."/>
            <person name="Grimwood J."/>
            <person name="Schmutz J."/>
            <person name="Clum A."/>
            <person name="Reid I.D."/>
            <person name="Moisan M.C."/>
            <person name="Butler G."/>
            <person name="Nguyen T.T.M."/>
            <person name="Dewar K."/>
            <person name="Conant G."/>
            <person name="Drula E."/>
            <person name="Henrissat B."/>
            <person name="Hansel C."/>
            <person name="Singer S."/>
            <person name="Hutchinson M.I."/>
            <person name="de Vries R.P."/>
            <person name="Natvig D.O."/>
            <person name="Powell A.J."/>
            <person name="Tsang A."/>
            <person name="Grigoriev I.V."/>
        </authorList>
    </citation>
    <scope>NUCLEOTIDE SEQUENCE [LARGE SCALE GENOMIC DNA]</scope>
    <source>
        <strain evidence="2 3">CBS 494.80</strain>
    </source>
</reference>
<dbReference type="EMBL" id="JAZHXI010000006">
    <property type="protein sequence ID" value="KAL2070157.1"/>
    <property type="molecule type" value="Genomic_DNA"/>
</dbReference>
<proteinExistence type="predicted"/>
<accession>A0ABR4CKX3</accession>
<keyword evidence="1" id="KW-0732">Signal</keyword>
<feature type="chain" id="PRO_5045320234" evidence="1">
    <location>
        <begin position="20"/>
        <end position="118"/>
    </location>
</feature>